<comment type="caution">
    <text evidence="8">The sequence shown here is derived from an EMBL/GenBank/DDBJ whole genome shotgun (WGS) entry which is preliminary data.</text>
</comment>
<dbReference type="InterPro" id="IPR011701">
    <property type="entry name" value="MFS"/>
</dbReference>
<keyword evidence="4 6" id="KW-1133">Transmembrane helix</keyword>
<dbReference type="PROSITE" id="PS50850">
    <property type="entry name" value="MFS"/>
    <property type="match status" value="1"/>
</dbReference>
<dbReference type="RefSeq" id="WP_338028757.1">
    <property type="nucleotide sequence ID" value="NZ_JAFBEC010000003.1"/>
</dbReference>
<evidence type="ECO:0000259" key="7">
    <source>
        <dbReference type="PROSITE" id="PS50850"/>
    </source>
</evidence>
<dbReference type="InterPro" id="IPR036259">
    <property type="entry name" value="MFS_trans_sf"/>
</dbReference>
<keyword evidence="5 6" id="KW-0472">Membrane</keyword>
<feature type="transmembrane region" description="Helical" evidence="6">
    <location>
        <begin position="134"/>
        <end position="155"/>
    </location>
</feature>
<dbReference type="EMBL" id="JAFBEC010000003">
    <property type="protein sequence ID" value="MBM7632063.1"/>
    <property type="molecule type" value="Genomic_DNA"/>
</dbReference>
<feature type="transmembrane region" description="Helical" evidence="6">
    <location>
        <begin position="161"/>
        <end position="183"/>
    </location>
</feature>
<dbReference type="PANTHER" id="PTHR23506">
    <property type="entry name" value="GH10249P"/>
    <property type="match status" value="1"/>
</dbReference>
<evidence type="ECO:0000256" key="2">
    <source>
        <dbReference type="ARBA" id="ARBA00022448"/>
    </source>
</evidence>
<feature type="transmembrane region" description="Helical" evidence="6">
    <location>
        <begin position="39"/>
        <end position="55"/>
    </location>
</feature>
<evidence type="ECO:0000256" key="6">
    <source>
        <dbReference type="SAM" id="Phobius"/>
    </source>
</evidence>
<gene>
    <name evidence="8" type="ORF">JOD17_001156</name>
</gene>
<accession>A0ABS2P9H6</accession>
<name>A0ABS2P9H6_9BACL</name>
<dbReference type="InterPro" id="IPR050930">
    <property type="entry name" value="MFS_Vesicular_Transporter"/>
</dbReference>
<evidence type="ECO:0000256" key="1">
    <source>
        <dbReference type="ARBA" id="ARBA00004651"/>
    </source>
</evidence>
<keyword evidence="9" id="KW-1185">Reference proteome</keyword>
<evidence type="ECO:0000313" key="8">
    <source>
        <dbReference type="EMBL" id="MBM7632063.1"/>
    </source>
</evidence>
<feature type="transmembrane region" description="Helical" evidence="6">
    <location>
        <begin position="76"/>
        <end position="98"/>
    </location>
</feature>
<feature type="transmembrane region" description="Helical" evidence="6">
    <location>
        <begin position="283"/>
        <end position="302"/>
    </location>
</feature>
<evidence type="ECO:0000313" key="9">
    <source>
        <dbReference type="Proteomes" id="UP000741863"/>
    </source>
</evidence>
<feature type="transmembrane region" description="Helical" evidence="6">
    <location>
        <begin position="203"/>
        <end position="229"/>
    </location>
</feature>
<reference evidence="8 9" key="1">
    <citation type="submission" date="2021-01" db="EMBL/GenBank/DDBJ databases">
        <title>Genomic Encyclopedia of Type Strains, Phase IV (KMG-IV): sequencing the most valuable type-strain genomes for metagenomic binning, comparative biology and taxonomic classification.</title>
        <authorList>
            <person name="Goeker M."/>
        </authorList>
    </citation>
    <scope>NUCLEOTIDE SEQUENCE [LARGE SCALE GENOMIC DNA]</scope>
    <source>
        <strain evidence="8 9">DSM 25540</strain>
    </source>
</reference>
<dbReference type="InterPro" id="IPR020846">
    <property type="entry name" value="MFS_dom"/>
</dbReference>
<dbReference type="Proteomes" id="UP000741863">
    <property type="component" value="Unassembled WGS sequence"/>
</dbReference>
<dbReference type="Gene3D" id="1.20.1250.20">
    <property type="entry name" value="MFS general substrate transporter like domains"/>
    <property type="match status" value="1"/>
</dbReference>
<evidence type="ECO:0000256" key="3">
    <source>
        <dbReference type="ARBA" id="ARBA00022692"/>
    </source>
</evidence>
<dbReference type="SUPFAM" id="SSF103473">
    <property type="entry name" value="MFS general substrate transporter"/>
    <property type="match status" value="1"/>
</dbReference>
<keyword evidence="2" id="KW-0813">Transport</keyword>
<feature type="domain" description="Major facilitator superfamily (MFS) profile" evidence="7">
    <location>
        <begin position="8"/>
        <end position="398"/>
    </location>
</feature>
<evidence type="ECO:0000256" key="4">
    <source>
        <dbReference type="ARBA" id="ARBA00022989"/>
    </source>
</evidence>
<proteinExistence type="predicted"/>
<dbReference type="PANTHER" id="PTHR23506:SF23">
    <property type="entry name" value="GH10249P"/>
    <property type="match status" value="1"/>
</dbReference>
<keyword evidence="3 6" id="KW-0812">Transmembrane</keyword>
<protein>
    <submittedName>
        <fullName evidence="8">MFS family permease</fullName>
    </submittedName>
</protein>
<sequence>MVQGEKGRVIQVAIITAVALLGDAMLFIVLPIYYEQFGLTALWQIGLLLSINRLIRLPINPFVAWFYRRYSLRTGLFIATTLAALTTFSYGVATSFIVLVIARMLWGVAWSFLRMGGFLTIIKVSTNENRGNHIGLYNGLWGMGGLVGMLAGGFLADQIPIVMMTSLFALLALICIPLIAFTVPHSNVDHRTTAKAISPTFQFTPYISLILVTSLFKGFLIMGLFASTLSPLIESRMQEPMTIASLMIGAATIAGIVQAIRWCWDPFFAPLIGRWSDRLEKRYTLLFVPLIAGGVLLVVVGFTESTLLLIGLLLLFQLTSTMLTTTVDTLAASAAANTDEVKMTMWHTILDDLGAAVGPLSSFLLLTWLEGSLSILYVGSGLLMLGYAVIWGSYYYKSKRKTTHANAA</sequence>
<organism evidence="8 9">
    <name type="scientific">Geomicrobium sediminis</name>
    <dbReference type="NCBI Taxonomy" id="1347788"/>
    <lineage>
        <taxon>Bacteria</taxon>
        <taxon>Bacillati</taxon>
        <taxon>Bacillota</taxon>
        <taxon>Bacilli</taxon>
        <taxon>Bacillales</taxon>
        <taxon>Geomicrobium</taxon>
    </lineage>
</organism>
<feature type="transmembrane region" description="Helical" evidence="6">
    <location>
        <begin position="375"/>
        <end position="396"/>
    </location>
</feature>
<feature type="transmembrane region" description="Helical" evidence="6">
    <location>
        <begin position="12"/>
        <end position="33"/>
    </location>
</feature>
<dbReference type="Pfam" id="PF07690">
    <property type="entry name" value="MFS_1"/>
    <property type="match status" value="1"/>
</dbReference>
<feature type="transmembrane region" description="Helical" evidence="6">
    <location>
        <begin position="241"/>
        <end position="262"/>
    </location>
</feature>
<comment type="subcellular location">
    <subcellularLocation>
        <location evidence="1">Cell membrane</location>
        <topology evidence="1">Multi-pass membrane protein</topology>
    </subcellularLocation>
</comment>
<evidence type="ECO:0000256" key="5">
    <source>
        <dbReference type="ARBA" id="ARBA00023136"/>
    </source>
</evidence>